<comment type="caution">
    <text evidence="13">The sequence shown here is derived from an EMBL/GenBank/DDBJ whole genome shotgun (WGS) entry which is preliminary data.</text>
</comment>
<name>A0ABV7WQA3_9GAMM</name>
<feature type="transmembrane region" description="Helical" evidence="11">
    <location>
        <begin position="7"/>
        <end position="27"/>
    </location>
</feature>
<evidence type="ECO:0000256" key="2">
    <source>
        <dbReference type="ARBA" id="ARBA00021549"/>
    </source>
</evidence>
<dbReference type="RefSeq" id="WP_377362657.1">
    <property type="nucleotide sequence ID" value="NZ_JBHRYN010000009.1"/>
</dbReference>
<dbReference type="Proteomes" id="UP001595710">
    <property type="component" value="Unassembled WGS sequence"/>
</dbReference>
<proteinExistence type="inferred from homology"/>
<keyword evidence="14" id="KW-1185">Reference proteome</keyword>
<protein>
    <recommendedName>
        <fullName evidence="2">Type II secretion system protein H</fullName>
    </recommendedName>
    <alternativeName>
        <fullName evidence="10">General secretion pathway protein H</fullName>
    </alternativeName>
</protein>
<evidence type="ECO:0000256" key="1">
    <source>
        <dbReference type="ARBA" id="ARBA00004377"/>
    </source>
</evidence>
<evidence type="ECO:0000256" key="6">
    <source>
        <dbReference type="ARBA" id="ARBA00022692"/>
    </source>
</evidence>
<organism evidence="13 14">
    <name type="scientific">Reinekea marina</name>
    <dbReference type="NCBI Taxonomy" id="1310421"/>
    <lineage>
        <taxon>Bacteria</taxon>
        <taxon>Pseudomonadati</taxon>
        <taxon>Pseudomonadota</taxon>
        <taxon>Gammaproteobacteria</taxon>
        <taxon>Oceanospirillales</taxon>
        <taxon>Saccharospirillaceae</taxon>
        <taxon>Reinekea</taxon>
    </lineage>
</organism>
<accession>A0ABV7WQA3</accession>
<keyword evidence="8 11" id="KW-0472">Membrane</keyword>
<keyword evidence="7 11" id="KW-1133">Transmembrane helix</keyword>
<dbReference type="Pfam" id="PF12019">
    <property type="entry name" value="GspH"/>
    <property type="match status" value="1"/>
</dbReference>
<keyword evidence="3" id="KW-1003">Cell membrane</keyword>
<keyword evidence="6 11" id="KW-0812">Transmembrane</keyword>
<dbReference type="NCBIfam" id="TIGR02532">
    <property type="entry name" value="IV_pilin_GFxxxE"/>
    <property type="match status" value="1"/>
</dbReference>
<gene>
    <name evidence="13" type="ORF">ACFOND_07635</name>
</gene>
<sequence>MKRQHGFTLVELLVTLIIIAIVAMFGAPSFRNVMVNSQIDSNLNSVRSSLIYARSEAVSKSRFITVCMSADGQTCVNAGAADWGTAGWIVWHDRDNDGVFEDNANADLCELDLDDCILRVFGPLEGDSTMVEANGLYRVVFSPQGQLNIPAAGGVEFSMQISNCGEGQERDITISRVGRTTTSQGDACDA</sequence>
<dbReference type="SUPFAM" id="SSF54523">
    <property type="entry name" value="Pili subunits"/>
    <property type="match status" value="1"/>
</dbReference>
<evidence type="ECO:0000256" key="10">
    <source>
        <dbReference type="ARBA" id="ARBA00030775"/>
    </source>
</evidence>
<dbReference type="EMBL" id="JBHRYN010000009">
    <property type="protein sequence ID" value="MFC3701501.1"/>
    <property type="molecule type" value="Genomic_DNA"/>
</dbReference>
<evidence type="ECO:0000313" key="13">
    <source>
        <dbReference type="EMBL" id="MFC3701501.1"/>
    </source>
</evidence>
<evidence type="ECO:0000259" key="12">
    <source>
        <dbReference type="Pfam" id="PF12019"/>
    </source>
</evidence>
<dbReference type="Pfam" id="PF07963">
    <property type="entry name" value="N_methyl"/>
    <property type="match status" value="1"/>
</dbReference>
<evidence type="ECO:0000256" key="4">
    <source>
        <dbReference type="ARBA" id="ARBA00022481"/>
    </source>
</evidence>
<evidence type="ECO:0000256" key="7">
    <source>
        <dbReference type="ARBA" id="ARBA00022989"/>
    </source>
</evidence>
<reference evidence="14" key="1">
    <citation type="journal article" date="2019" name="Int. J. Syst. Evol. Microbiol.">
        <title>The Global Catalogue of Microorganisms (GCM) 10K type strain sequencing project: providing services to taxonomists for standard genome sequencing and annotation.</title>
        <authorList>
            <consortium name="The Broad Institute Genomics Platform"/>
            <consortium name="The Broad Institute Genome Sequencing Center for Infectious Disease"/>
            <person name="Wu L."/>
            <person name="Ma J."/>
        </authorList>
    </citation>
    <scope>NUCLEOTIDE SEQUENCE [LARGE SCALE GENOMIC DNA]</scope>
    <source>
        <strain evidence="14">CECT 8288</strain>
    </source>
</reference>
<evidence type="ECO:0000256" key="11">
    <source>
        <dbReference type="SAM" id="Phobius"/>
    </source>
</evidence>
<evidence type="ECO:0000256" key="5">
    <source>
        <dbReference type="ARBA" id="ARBA00022519"/>
    </source>
</evidence>
<dbReference type="Gene3D" id="3.55.40.10">
    <property type="entry name" value="minor pseudopilin epsh domain"/>
    <property type="match status" value="1"/>
</dbReference>
<dbReference type="InterPro" id="IPR022346">
    <property type="entry name" value="T2SS_GspH"/>
</dbReference>
<dbReference type="PROSITE" id="PS00409">
    <property type="entry name" value="PROKAR_NTER_METHYL"/>
    <property type="match status" value="1"/>
</dbReference>
<evidence type="ECO:0000313" key="14">
    <source>
        <dbReference type="Proteomes" id="UP001595710"/>
    </source>
</evidence>
<keyword evidence="4" id="KW-0488">Methylation</keyword>
<evidence type="ECO:0000256" key="8">
    <source>
        <dbReference type="ARBA" id="ARBA00023136"/>
    </source>
</evidence>
<comment type="subcellular location">
    <subcellularLocation>
        <location evidence="1">Cell inner membrane</location>
        <topology evidence="1">Single-pass membrane protein</topology>
    </subcellularLocation>
</comment>
<dbReference type="InterPro" id="IPR012902">
    <property type="entry name" value="N_methyl_site"/>
</dbReference>
<dbReference type="InterPro" id="IPR045584">
    <property type="entry name" value="Pilin-like"/>
</dbReference>
<feature type="domain" description="General secretion pathway GspH" evidence="12">
    <location>
        <begin position="44"/>
        <end position="178"/>
    </location>
</feature>
<evidence type="ECO:0000256" key="9">
    <source>
        <dbReference type="ARBA" id="ARBA00025772"/>
    </source>
</evidence>
<keyword evidence="5" id="KW-0997">Cell inner membrane</keyword>
<evidence type="ECO:0000256" key="3">
    <source>
        <dbReference type="ARBA" id="ARBA00022475"/>
    </source>
</evidence>
<comment type="similarity">
    <text evidence="9">Belongs to the GSP H family.</text>
</comment>